<comment type="catalytic activity">
    <reaction evidence="2">
        <text>2,5-diamino-6-hydroxy-4-(5-phosphoribosylamino)-pyrimidine + H2O = 2,5,6-triamino-4-hydroxypyrimidine + D-ribose 5-phosphate</text>
        <dbReference type="Rhea" id="RHEA:23436"/>
        <dbReference type="ChEBI" id="CHEBI:15377"/>
        <dbReference type="ChEBI" id="CHEBI:58614"/>
        <dbReference type="ChEBI" id="CHEBI:78346"/>
        <dbReference type="ChEBI" id="CHEBI:137796"/>
    </reaction>
</comment>
<dbReference type="CDD" id="cd15457">
    <property type="entry name" value="NADAR"/>
    <property type="match status" value="1"/>
</dbReference>
<comment type="caution">
    <text evidence="5">The sequence shown here is derived from an EMBL/GenBank/DDBJ whole genome shotgun (WGS) entry which is preliminary data.</text>
</comment>
<evidence type="ECO:0000256" key="2">
    <source>
        <dbReference type="ARBA" id="ARBA00000751"/>
    </source>
</evidence>
<evidence type="ECO:0000313" key="6">
    <source>
        <dbReference type="Proteomes" id="UP000518206"/>
    </source>
</evidence>
<dbReference type="Gene3D" id="1.10.357.40">
    <property type="entry name" value="YbiA-like"/>
    <property type="match status" value="1"/>
</dbReference>
<accession>A0A7W4UIK1</accession>
<reference evidence="5 6" key="2">
    <citation type="submission" date="2020-08" db="EMBL/GenBank/DDBJ databases">
        <authorList>
            <person name="Partida-Martinez L."/>
            <person name="Huntemann M."/>
            <person name="Clum A."/>
            <person name="Wang J."/>
            <person name="Palaniappan K."/>
            <person name="Ritter S."/>
            <person name="Chen I.-M."/>
            <person name="Stamatis D."/>
            <person name="Reddy T."/>
            <person name="O'Malley R."/>
            <person name="Daum C."/>
            <person name="Shapiro N."/>
            <person name="Ivanova N."/>
            <person name="Kyrpides N."/>
            <person name="Woyke T."/>
        </authorList>
    </citation>
    <scope>NUCLEOTIDE SEQUENCE [LARGE SCALE GENOMIC DNA]</scope>
    <source>
        <strain evidence="5 6">RAS26</strain>
    </source>
</reference>
<dbReference type="NCBIfam" id="TIGR02464">
    <property type="entry name" value="ribofla_fusion"/>
    <property type="match status" value="1"/>
</dbReference>
<evidence type="ECO:0000259" key="4">
    <source>
        <dbReference type="Pfam" id="PF08719"/>
    </source>
</evidence>
<dbReference type="Proteomes" id="UP000518206">
    <property type="component" value="Unassembled WGS sequence"/>
</dbReference>
<sequence length="217" mass="22824">MDRANRGRREPAEAAGGDSRAGSGGAAATAGGASAPRPDERLAALRAADAAGEPVKVVLFWSHRPEKDGSTGRGCFSQWWPAPITVDGVTYPTAEHWMMAGKARLFGDDEGLRAVLDAASPGAAKAAGAAVRGFDEDTWARERYGIVLAGTLAKFRQHPGPAGVLRRTGDQVLAEASPVDRVWGIGRAAGDPDAERPSRWLGLNLLGFALMDARERL</sequence>
<feature type="region of interest" description="Disordered" evidence="3">
    <location>
        <begin position="1"/>
        <end position="38"/>
    </location>
</feature>
<dbReference type="AlphaFoldDB" id="A0A7W4UIK1"/>
<dbReference type="InterPro" id="IPR012816">
    <property type="entry name" value="NADAR"/>
</dbReference>
<evidence type="ECO:0000256" key="1">
    <source>
        <dbReference type="ARBA" id="ARBA00000022"/>
    </source>
</evidence>
<dbReference type="InterPro" id="IPR037238">
    <property type="entry name" value="YbiA-like_sf"/>
</dbReference>
<organism evidence="5 6">
    <name type="scientific">Cellulomonas cellasea</name>
    <dbReference type="NCBI Taxonomy" id="43670"/>
    <lineage>
        <taxon>Bacteria</taxon>
        <taxon>Bacillati</taxon>
        <taxon>Actinomycetota</taxon>
        <taxon>Actinomycetes</taxon>
        <taxon>Micrococcales</taxon>
        <taxon>Cellulomonadaceae</taxon>
        <taxon>Cellulomonas</taxon>
    </lineage>
</organism>
<feature type="compositionally biased region" description="Basic and acidic residues" evidence="3">
    <location>
        <begin position="1"/>
        <end position="12"/>
    </location>
</feature>
<evidence type="ECO:0000256" key="3">
    <source>
        <dbReference type="SAM" id="MobiDB-lite"/>
    </source>
</evidence>
<name>A0A7W4UIK1_9CELL</name>
<dbReference type="EMBL" id="JACHVX010000006">
    <property type="protein sequence ID" value="MBB2924825.1"/>
    <property type="molecule type" value="Genomic_DNA"/>
</dbReference>
<comment type="catalytic activity">
    <reaction evidence="1">
        <text>5-amino-6-(5-phospho-D-ribosylamino)uracil + H2O = 5,6-diaminouracil + D-ribose 5-phosphate</text>
        <dbReference type="Rhea" id="RHEA:55020"/>
        <dbReference type="ChEBI" id="CHEBI:15377"/>
        <dbReference type="ChEBI" id="CHEBI:46252"/>
        <dbReference type="ChEBI" id="CHEBI:58453"/>
        <dbReference type="ChEBI" id="CHEBI:78346"/>
    </reaction>
</comment>
<proteinExistence type="predicted"/>
<feature type="compositionally biased region" description="Low complexity" evidence="3">
    <location>
        <begin position="13"/>
        <end position="36"/>
    </location>
</feature>
<feature type="domain" description="NADAR" evidence="4">
    <location>
        <begin position="60"/>
        <end position="217"/>
    </location>
</feature>
<protein>
    <recommendedName>
        <fullName evidence="4">NADAR domain-containing protein</fullName>
    </recommendedName>
</protein>
<dbReference type="Pfam" id="PF08719">
    <property type="entry name" value="NADAR"/>
    <property type="match status" value="1"/>
</dbReference>
<dbReference type="RefSeq" id="WP_311702141.1">
    <property type="nucleotide sequence ID" value="NZ_JACHVX010000006.1"/>
</dbReference>
<evidence type="ECO:0000313" key="5">
    <source>
        <dbReference type="EMBL" id="MBB2924825.1"/>
    </source>
</evidence>
<gene>
    <name evidence="5" type="ORF">FHR80_003761</name>
</gene>
<reference evidence="5 6" key="1">
    <citation type="submission" date="2020-08" db="EMBL/GenBank/DDBJ databases">
        <title>The Agave Microbiome: Exploring the role of microbial communities in plant adaptations to desert environments.</title>
        <authorList>
            <person name="Partida-Martinez L.P."/>
        </authorList>
    </citation>
    <scope>NUCLEOTIDE SEQUENCE [LARGE SCALE GENOMIC DNA]</scope>
    <source>
        <strain evidence="5 6">RAS26</strain>
    </source>
</reference>
<dbReference type="SUPFAM" id="SSF143990">
    <property type="entry name" value="YbiA-like"/>
    <property type="match status" value="1"/>
</dbReference>